<comment type="similarity">
    <text evidence="1">Belongs to the class-I fumarase family.</text>
</comment>
<dbReference type="GO" id="GO:0046872">
    <property type="term" value="F:metal ion binding"/>
    <property type="evidence" value="ECO:0007669"/>
    <property type="project" value="UniProtKB-KW"/>
</dbReference>
<dbReference type="EMBL" id="FQZF01000023">
    <property type="protein sequence ID" value="SHJ87087.1"/>
    <property type="molecule type" value="Genomic_DNA"/>
</dbReference>
<sequence length="289" mass="31757">MPITYDMMKRATAQLYEWSLRKVPDDTLEALRRARETETNEVARRTLGILLRSAEMAETQDRLVCSDSGVPNFVIGIGTGVRLEGDIKRAVSDGFDELVATTNPPLLKHVTNPLTNERSYRGKEMPLVTWDLIDGAEHVDITCQPKALGSGRWAAMEIFTFPTLEQIERYVMDCVLKAGSQHCPPVNIGVGIGGTFDYCAKLAARATLRPYGTTNPEPILAAMEERLLKAVNATGFGPMGTGGDTTALGVHVEYAAGHGFTPVAVAFNCWINRRTRARLYGDGRLERVE</sequence>
<evidence type="ECO:0000256" key="6">
    <source>
        <dbReference type="ARBA" id="ARBA00023239"/>
    </source>
</evidence>
<evidence type="ECO:0000313" key="9">
    <source>
        <dbReference type="Proteomes" id="UP000184387"/>
    </source>
</evidence>
<evidence type="ECO:0000256" key="2">
    <source>
        <dbReference type="ARBA" id="ARBA00022485"/>
    </source>
</evidence>
<keyword evidence="5" id="KW-0411">Iron-sulfur</keyword>
<keyword evidence="6" id="KW-0456">Lyase</keyword>
<dbReference type="PANTHER" id="PTHR30389">
    <property type="entry name" value="FUMARATE HYDRATASE-RELATED"/>
    <property type="match status" value="1"/>
</dbReference>
<dbReference type="GO" id="GO:0016829">
    <property type="term" value="F:lyase activity"/>
    <property type="evidence" value="ECO:0007669"/>
    <property type="project" value="UniProtKB-KW"/>
</dbReference>
<evidence type="ECO:0000256" key="5">
    <source>
        <dbReference type="ARBA" id="ARBA00023014"/>
    </source>
</evidence>
<dbReference type="NCBIfam" id="TIGR00722">
    <property type="entry name" value="ttdA_fumA_fumB"/>
    <property type="match status" value="1"/>
</dbReference>
<keyword evidence="4" id="KW-0408">Iron</keyword>
<proteinExistence type="inferred from homology"/>
<evidence type="ECO:0000259" key="7">
    <source>
        <dbReference type="Pfam" id="PF05681"/>
    </source>
</evidence>
<evidence type="ECO:0000313" key="8">
    <source>
        <dbReference type="EMBL" id="SHJ87087.1"/>
    </source>
</evidence>
<dbReference type="InterPro" id="IPR051208">
    <property type="entry name" value="Class-I_Fumarase/Tartrate_DH"/>
</dbReference>
<reference evidence="8 9" key="1">
    <citation type="submission" date="2016-11" db="EMBL/GenBank/DDBJ databases">
        <authorList>
            <person name="Jaros S."/>
            <person name="Januszkiewicz K."/>
            <person name="Wedrychowicz H."/>
        </authorList>
    </citation>
    <scope>NUCLEOTIDE SEQUENCE [LARGE SCALE GENOMIC DNA]</scope>
    <source>
        <strain evidence="8 9">DSM 14916</strain>
    </source>
</reference>
<keyword evidence="2" id="KW-0004">4Fe-4S</keyword>
<evidence type="ECO:0000256" key="4">
    <source>
        <dbReference type="ARBA" id="ARBA00023004"/>
    </source>
</evidence>
<keyword evidence="9" id="KW-1185">Reference proteome</keyword>
<keyword evidence="3" id="KW-0479">Metal-binding</keyword>
<organism evidence="8 9">
    <name type="scientific">Muricoccus roseus</name>
    <dbReference type="NCBI Taxonomy" id="198092"/>
    <lineage>
        <taxon>Bacteria</taxon>
        <taxon>Pseudomonadati</taxon>
        <taxon>Pseudomonadota</taxon>
        <taxon>Alphaproteobacteria</taxon>
        <taxon>Acetobacterales</taxon>
        <taxon>Roseomonadaceae</taxon>
        <taxon>Muricoccus</taxon>
    </lineage>
</organism>
<dbReference type="AlphaFoldDB" id="A0A1M6MUG5"/>
<evidence type="ECO:0000256" key="1">
    <source>
        <dbReference type="ARBA" id="ARBA00008876"/>
    </source>
</evidence>
<dbReference type="GO" id="GO:0051539">
    <property type="term" value="F:4 iron, 4 sulfur cluster binding"/>
    <property type="evidence" value="ECO:0007669"/>
    <property type="project" value="UniProtKB-KW"/>
</dbReference>
<evidence type="ECO:0000256" key="3">
    <source>
        <dbReference type="ARBA" id="ARBA00022723"/>
    </source>
</evidence>
<protein>
    <submittedName>
        <fullName evidence="8">Fumarate hydratase subunit alpha</fullName>
    </submittedName>
</protein>
<dbReference type="RefSeq" id="WP_175562675.1">
    <property type="nucleotide sequence ID" value="NZ_FQZF01000023.1"/>
</dbReference>
<feature type="domain" description="Fe-S hydro-lyase tartrate dehydratase alpha-type catalytic" evidence="7">
    <location>
        <begin position="11"/>
        <end position="277"/>
    </location>
</feature>
<dbReference type="PANTHER" id="PTHR30389:SF17">
    <property type="entry name" value="L(+)-TARTRATE DEHYDRATASE SUBUNIT ALPHA-RELATED"/>
    <property type="match status" value="1"/>
</dbReference>
<accession>A0A1M6MUG5</accession>
<dbReference type="InterPro" id="IPR004646">
    <property type="entry name" value="Fe-S_hydro-lyase_TtdA-typ_cat"/>
</dbReference>
<dbReference type="STRING" id="198092.SAMN02745194_03594"/>
<gene>
    <name evidence="8" type="ORF">SAMN02745194_03594</name>
</gene>
<name>A0A1M6MUG5_9PROT</name>
<dbReference type="Pfam" id="PF05681">
    <property type="entry name" value="Fumerase"/>
    <property type="match status" value="1"/>
</dbReference>
<dbReference type="Proteomes" id="UP000184387">
    <property type="component" value="Unassembled WGS sequence"/>
</dbReference>